<name>A0A9P9FIC7_9HYPO</name>
<proteinExistence type="predicted"/>
<dbReference type="AlphaFoldDB" id="A0A9P9FIC7"/>
<gene>
    <name evidence="2" type="ORF">B0J13DRAFT_9941</name>
</gene>
<evidence type="ECO:0000256" key="1">
    <source>
        <dbReference type="SAM" id="MobiDB-lite"/>
    </source>
</evidence>
<protein>
    <submittedName>
        <fullName evidence="2">Uncharacterized protein</fullName>
    </submittedName>
</protein>
<dbReference type="EMBL" id="JAGMUU010000001">
    <property type="protein sequence ID" value="KAH7162417.1"/>
    <property type="molecule type" value="Genomic_DNA"/>
</dbReference>
<keyword evidence="3" id="KW-1185">Reference proteome</keyword>
<feature type="compositionally biased region" description="Basic residues" evidence="1">
    <location>
        <begin position="134"/>
        <end position="147"/>
    </location>
</feature>
<accession>A0A9P9FIC7</accession>
<sequence>MTRRPSETWLGIVTIVAAIKKNLNKKGIKKGGKSSRLNERSRRIRSGCSVAPFLWDIGQIVVEHDLLLGFSRGQEVPVHFHSGLMSVEPVEIICHYKLEREKRNETKPSVSDLHKPQAQSQLVLWIIHHIPSGTHKRPPWNSRHHRQTGSLAHPQLHEPSGCTSRNFLLSRLSVPESSLRVQTPPVLEAENQVCPIHQSTGTRRRHC</sequence>
<evidence type="ECO:0000313" key="3">
    <source>
        <dbReference type="Proteomes" id="UP000717696"/>
    </source>
</evidence>
<evidence type="ECO:0000313" key="2">
    <source>
        <dbReference type="EMBL" id="KAH7162417.1"/>
    </source>
</evidence>
<reference evidence="2" key="1">
    <citation type="journal article" date="2021" name="Nat. Commun.">
        <title>Genetic determinants of endophytism in the Arabidopsis root mycobiome.</title>
        <authorList>
            <person name="Mesny F."/>
            <person name="Miyauchi S."/>
            <person name="Thiergart T."/>
            <person name="Pickel B."/>
            <person name="Atanasova L."/>
            <person name="Karlsson M."/>
            <person name="Huettel B."/>
            <person name="Barry K.W."/>
            <person name="Haridas S."/>
            <person name="Chen C."/>
            <person name="Bauer D."/>
            <person name="Andreopoulos W."/>
            <person name="Pangilinan J."/>
            <person name="LaButti K."/>
            <person name="Riley R."/>
            <person name="Lipzen A."/>
            <person name="Clum A."/>
            <person name="Drula E."/>
            <person name="Henrissat B."/>
            <person name="Kohler A."/>
            <person name="Grigoriev I.V."/>
            <person name="Martin F.M."/>
            <person name="Hacquard S."/>
        </authorList>
    </citation>
    <scope>NUCLEOTIDE SEQUENCE</scope>
    <source>
        <strain evidence="2">MPI-CAGE-AT-0021</strain>
    </source>
</reference>
<dbReference type="Proteomes" id="UP000717696">
    <property type="component" value="Unassembled WGS sequence"/>
</dbReference>
<feature type="region of interest" description="Disordered" evidence="1">
    <location>
        <begin position="134"/>
        <end position="159"/>
    </location>
</feature>
<organism evidence="2 3">
    <name type="scientific">Dactylonectria estremocensis</name>
    <dbReference type="NCBI Taxonomy" id="1079267"/>
    <lineage>
        <taxon>Eukaryota</taxon>
        <taxon>Fungi</taxon>
        <taxon>Dikarya</taxon>
        <taxon>Ascomycota</taxon>
        <taxon>Pezizomycotina</taxon>
        <taxon>Sordariomycetes</taxon>
        <taxon>Hypocreomycetidae</taxon>
        <taxon>Hypocreales</taxon>
        <taxon>Nectriaceae</taxon>
        <taxon>Dactylonectria</taxon>
    </lineage>
</organism>
<comment type="caution">
    <text evidence="2">The sequence shown here is derived from an EMBL/GenBank/DDBJ whole genome shotgun (WGS) entry which is preliminary data.</text>
</comment>